<dbReference type="Gene3D" id="1.20.1600.10">
    <property type="entry name" value="Outer membrane efflux proteins (OEP)"/>
    <property type="match status" value="1"/>
</dbReference>
<evidence type="ECO:0000313" key="2">
    <source>
        <dbReference type="EMBL" id="MFC5863160.1"/>
    </source>
</evidence>
<dbReference type="PANTHER" id="PTHR30203:SF30">
    <property type="entry name" value="OUTER MEMBRANE PROTEIN-RELATED"/>
    <property type="match status" value="1"/>
</dbReference>
<reference evidence="3" key="1">
    <citation type="journal article" date="2019" name="Int. J. Syst. Evol. Microbiol.">
        <title>The Global Catalogue of Microorganisms (GCM) 10K type strain sequencing project: providing services to taxonomists for standard genome sequencing and annotation.</title>
        <authorList>
            <consortium name="The Broad Institute Genomics Platform"/>
            <consortium name="The Broad Institute Genome Sequencing Center for Infectious Disease"/>
            <person name="Wu L."/>
            <person name="Ma J."/>
        </authorList>
    </citation>
    <scope>NUCLEOTIDE SEQUENCE [LARGE SCALE GENOMIC DNA]</scope>
    <source>
        <strain evidence="3">JCM 4087</strain>
    </source>
</reference>
<comment type="caution">
    <text evidence="2">The sequence shown here is derived from an EMBL/GenBank/DDBJ whole genome shotgun (WGS) entry which is preliminary data.</text>
</comment>
<dbReference type="InterPro" id="IPR010131">
    <property type="entry name" value="MdtP/NodT-like"/>
</dbReference>
<name>A0ABW1EGM6_9BACT</name>
<dbReference type="Pfam" id="PF02321">
    <property type="entry name" value="OEP"/>
    <property type="match status" value="1"/>
</dbReference>
<protein>
    <submittedName>
        <fullName evidence="2">TolC family protein</fullName>
    </submittedName>
</protein>
<evidence type="ECO:0000256" key="1">
    <source>
        <dbReference type="ARBA" id="ARBA00007613"/>
    </source>
</evidence>
<accession>A0ABW1EGM6</accession>
<keyword evidence="3" id="KW-1185">Reference proteome</keyword>
<dbReference type="RefSeq" id="WP_263339651.1">
    <property type="nucleotide sequence ID" value="NZ_JAGSYH010000005.1"/>
</dbReference>
<dbReference type="Proteomes" id="UP001596091">
    <property type="component" value="Unassembled WGS sequence"/>
</dbReference>
<evidence type="ECO:0000313" key="3">
    <source>
        <dbReference type="Proteomes" id="UP001596091"/>
    </source>
</evidence>
<organism evidence="2 3">
    <name type="scientific">Acidicapsa dinghuensis</name>
    <dbReference type="NCBI Taxonomy" id="2218256"/>
    <lineage>
        <taxon>Bacteria</taxon>
        <taxon>Pseudomonadati</taxon>
        <taxon>Acidobacteriota</taxon>
        <taxon>Terriglobia</taxon>
        <taxon>Terriglobales</taxon>
        <taxon>Acidobacteriaceae</taxon>
        <taxon>Acidicapsa</taxon>
    </lineage>
</organism>
<dbReference type="PANTHER" id="PTHR30203">
    <property type="entry name" value="OUTER MEMBRANE CATION EFFLUX PROTEIN"/>
    <property type="match status" value="1"/>
</dbReference>
<proteinExistence type="inferred from homology"/>
<gene>
    <name evidence="2" type="ORF">ACFPT7_12715</name>
</gene>
<dbReference type="EMBL" id="JBHSPH010000003">
    <property type="protein sequence ID" value="MFC5863160.1"/>
    <property type="molecule type" value="Genomic_DNA"/>
</dbReference>
<dbReference type="InterPro" id="IPR003423">
    <property type="entry name" value="OMP_efflux"/>
</dbReference>
<sequence length="501" mass="53353">MKKQLLMGDGLMAVTHYSKWMAFGRAVMLSAGVFSAVLAARAQTSTTVTPQAQKAEVVVSPQSANAANGDTEPLLTLADAIAKAEKNQPAFAAAVAANKTAMLDRSIARSALLPGVVYHNQYLYTEGAQGATGSANASAGQAASAGTPRFIANNSVHEYTSQGTVTETIGVQGFNTLAHATAAATVANAELEIARRGLVATVVSLYYGSQAADRKVDIAQRAANEAADFTSNTQKREEAREVAHADVVKAQLEQQGRERELANARLDSDRAKLELAVLVYPDPRTKFRLTAFAMPAPLISKEDIQQLAAQNNAELKSALASLKAANLDVQGARAAYLPDLSLQYAYGIDAPQFAVHAPDGTRNLGYEATATLDIPVWDWLATHHRVQQKEAQRDVARVTLTDTQKRLIADLDTAYAEATVARDQLGSLAKSVDMARESLRLARLRYTAGEATVLEVVDAQTTVAAQENAQEDGMTRYEAAIANLQLLTGQSLTEQGPTGTN</sequence>
<dbReference type="SUPFAM" id="SSF56954">
    <property type="entry name" value="Outer membrane efflux proteins (OEP)"/>
    <property type="match status" value="1"/>
</dbReference>
<comment type="similarity">
    <text evidence="1">Belongs to the outer membrane factor (OMF) (TC 1.B.17) family.</text>
</comment>